<reference evidence="1 2" key="1">
    <citation type="journal article" date="2019" name="Commun. Biol.">
        <title>The bagworm genome reveals a unique fibroin gene that provides high tensile strength.</title>
        <authorList>
            <person name="Kono N."/>
            <person name="Nakamura H."/>
            <person name="Ohtoshi R."/>
            <person name="Tomita M."/>
            <person name="Numata K."/>
            <person name="Arakawa K."/>
        </authorList>
    </citation>
    <scope>NUCLEOTIDE SEQUENCE [LARGE SCALE GENOMIC DNA]</scope>
</reference>
<sequence>MLSVRTPTSSFQPFVEALSSGGFAMCFEVYRVYVPIESQLKGWAPGARRHRAAQGKPRLPQRHTLLPV</sequence>
<accession>A0A4C1VJD0</accession>
<dbReference type="Proteomes" id="UP000299102">
    <property type="component" value="Unassembled WGS sequence"/>
</dbReference>
<evidence type="ECO:0000313" key="2">
    <source>
        <dbReference type="Proteomes" id="UP000299102"/>
    </source>
</evidence>
<comment type="caution">
    <text evidence="1">The sequence shown here is derived from an EMBL/GenBank/DDBJ whole genome shotgun (WGS) entry which is preliminary data.</text>
</comment>
<gene>
    <name evidence="1" type="ORF">EVAR_28193_1</name>
</gene>
<dbReference type="EMBL" id="BGZK01000348">
    <property type="protein sequence ID" value="GBP38397.1"/>
    <property type="molecule type" value="Genomic_DNA"/>
</dbReference>
<keyword evidence="2" id="KW-1185">Reference proteome</keyword>
<evidence type="ECO:0000313" key="1">
    <source>
        <dbReference type="EMBL" id="GBP38397.1"/>
    </source>
</evidence>
<organism evidence="1 2">
    <name type="scientific">Eumeta variegata</name>
    <name type="common">Bagworm moth</name>
    <name type="synonym">Eumeta japonica</name>
    <dbReference type="NCBI Taxonomy" id="151549"/>
    <lineage>
        <taxon>Eukaryota</taxon>
        <taxon>Metazoa</taxon>
        <taxon>Ecdysozoa</taxon>
        <taxon>Arthropoda</taxon>
        <taxon>Hexapoda</taxon>
        <taxon>Insecta</taxon>
        <taxon>Pterygota</taxon>
        <taxon>Neoptera</taxon>
        <taxon>Endopterygota</taxon>
        <taxon>Lepidoptera</taxon>
        <taxon>Glossata</taxon>
        <taxon>Ditrysia</taxon>
        <taxon>Tineoidea</taxon>
        <taxon>Psychidae</taxon>
        <taxon>Oiketicinae</taxon>
        <taxon>Eumeta</taxon>
    </lineage>
</organism>
<name>A0A4C1VJD0_EUMVA</name>
<proteinExistence type="predicted"/>
<protein>
    <submittedName>
        <fullName evidence="1">Uncharacterized protein</fullName>
    </submittedName>
</protein>
<dbReference type="AlphaFoldDB" id="A0A4C1VJD0"/>